<dbReference type="Gene3D" id="2.102.10.10">
    <property type="entry name" value="Rieske [2Fe-2S] iron-sulphur domain"/>
    <property type="match status" value="1"/>
</dbReference>
<dbReference type="InterPro" id="IPR017941">
    <property type="entry name" value="Rieske_2Fe-2S"/>
</dbReference>
<dbReference type="CDD" id="cd03479">
    <property type="entry name" value="Rieske_RO_Alpha_PhDO_like"/>
    <property type="match status" value="1"/>
</dbReference>
<evidence type="ECO:0000256" key="5">
    <source>
        <dbReference type="ARBA" id="ARBA00023014"/>
    </source>
</evidence>
<dbReference type="Proteomes" id="UP000190092">
    <property type="component" value="Unassembled WGS sequence"/>
</dbReference>
<dbReference type="PANTHER" id="PTHR21266">
    <property type="entry name" value="IRON-SULFUR DOMAIN CONTAINING PROTEIN"/>
    <property type="match status" value="1"/>
</dbReference>
<keyword evidence="1" id="KW-0001">2Fe-2S</keyword>
<keyword evidence="8" id="KW-1185">Reference proteome</keyword>
<evidence type="ECO:0000256" key="1">
    <source>
        <dbReference type="ARBA" id="ARBA00022714"/>
    </source>
</evidence>
<dbReference type="GO" id="GO:0051537">
    <property type="term" value="F:2 iron, 2 sulfur cluster binding"/>
    <property type="evidence" value="ECO:0007669"/>
    <property type="project" value="UniProtKB-KW"/>
</dbReference>
<accession>A0A1T4LBT0</accession>
<dbReference type="Pfam" id="PF00355">
    <property type="entry name" value="Rieske"/>
    <property type="match status" value="1"/>
</dbReference>
<dbReference type="SUPFAM" id="SSF50022">
    <property type="entry name" value="ISP domain"/>
    <property type="match status" value="1"/>
</dbReference>
<dbReference type="Gene3D" id="3.90.380.10">
    <property type="entry name" value="Naphthalene 1,2-dioxygenase Alpha Subunit, Chain A, domain 1"/>
    <property type="match status" value="1"/>
</dbReference>
<dbReference type="STRING" id="225324.SAMN02745126_01470"/>
<evidence type="ECO:0000256" key="3">
    <source>
        <dbReference type="ARBA" id="ARBA00023002"/>
    </source>
</evidence>
<dbReference type="PROSITE" id="PS51296">
    <property type="entry name" value="RIESKE"/>
    <property type="match status" value="1"/>
</dbReference>
<evidence type="ECO:0000259" key="6">
    <source>
        <dbReference type="PROSITE" id="PS51296"/>
    </source>
</evidence>
<keyword evidence="3" id="KW-0560">Oxidoreductase</keyword>
<dbReference type="InterPro" id="IPR045623">
    <property type="entry name" value="LigXa_C"/>
</dbReference>
<name>A0A1T4LBT0_9HYPH</name>
<sequence>MLSQADNEFLTQSGKGTPMGELLRRFWMPALLCEELPERDGPPKKIKIMGENLLAFRDTNGRVGIVEPHCPHRAANLYYGRNEECGIRCAYHGWKFDVDGNCVDLPTSPPDSKFKDTIKLLSYPVREWADIIWVYMGPREHMPELPQIELGLVPAASRYVTKKWQDCNWVQSLEGAIDTSHFSFLHRVLTTDAAEARAAMSKAAIADQSTPNDRIRWVQNDPRPKFTILNHDAGLVIGGARKTDGPDLYWRIAQFLMPNHAYTPAAFPGETYWGQCWVPVDDTTCWIFTYCWQPERPFSNVERTKFAGGFNVHAEVDKEYMPLRNLRNDYLLDRHAQKTESYTGIVGVSEQDAAIQDSQGPIQDRTRERLGPTDLGIIAFRKLVMGAAQALQQGEEPKATGAADKYAVRSGGWIAGPERDLAAVMTERFGHPHGYVGKLYGLGD</sequence>
<dbReference type="InterPro" id="IPR015881">
    <property type="entry name" value="ARHD_Rieske_2Fe_2S"/>
</dbReference>
<feature type="domain" description="Rieske" evidence="6">
    <location>
        <begin position="27"/>
        <end position="134"/>
    </location>
</feature>
<dbReference type="Pfam" id="PF19301">
    <property type="entry name" value="LigXa_C"/>
    <property type="match status" value="1"/>
</dbReference>
<gene>
    <name evidence="7" type="ORF">SAMN02745126_01470</name>
</gene>
<dbReference type="GO" id="GO:0005506">
    <property type="term" value="F:iron ion binding"/>
    <property type="evidence" value="ECO:0007669"/>
    <property type="project" value="InterPro"/>
</dbReference>
<dbReference type="RefSeq" id="WP_085933099.1">
    <property type="nucleotide sequence ID" value="NZ_FUWJ01000001.1"/>
</dbReference>
<organism evidence="7 8">
    <name type="scientific">Enhydrobacter aerosaccus</name>
    <dbReference type="NCBI Taxonomy" id="225324"/>
    <lineage>
        <taxon>Bacteria</taxon>
        <taxon>Pseudomonadati</taxon>
        <taxon>Pseudomonadota</taxon>
        <taxon>Alphaproteobacteria</taxon>
        <taxon>Hyphomicrobiales</taxon>
        <taxon>Enhydrobacter</taxon>
    </lineage>
</organism>
<evidence type="ECO:0000313" key="8">
    <source>
        <dbReference type="Proteomes" id="UP000190092"/>
    </source>
</evidence>
<dbReference type="EMBL" id="FUWJ01000001">
    <property type="protein sequence ID" value="SJZ52116.1"/>
    <property type="molecule type" value="Genomic_DNA"/>
</dbReference>
<evidence type="ECO:0000313" key="7">
    <source>
        <dbReference type="EMBL" id="SJZ52116.1"/>
    </source>
</evidence>
<reference evidence="8" key="1">
    <citation type="submission" date="2017-02" db="EMBL/GenBank/DDBJ databases">
        <authorList>
            <person name="Varghese N."/>
            <person name="Submissions S."/>
        </authorList>
    </citation>
    <scope>NUCLEOTIDE SEQUENCE [LARGE SCALE GENOMIC DNA]</scope>
    <source>
        <strain evidence="8">ATCC 27094</strain>
    </source>
</reference>
<keyword evidence="2" id="KW-0479">Metal-binding</keyword>
<keyword evidence="4" id="KW-0408">Iron</keyword>
<dbReference type="PANTHER" id="PTHR21266:SF59">
    <property type="entry name" value="BLR4922 PROTEIN"/>
    <property type="match status" value="1"/>
</dbReference>
<dbReference type="PROSITE" id="PS00570">
    <property type="entry name" value="RING_HYDROXYL_ALPHA"/>
    <property type="match status" value="1"/>
</dbReference>
<dbReference type="OrthoDB" id="9800776at2"/>
<dbReference type="AlphaFoldDB" id="A0A1T4LBT0"/>
<protein>
    <submittedName>
        <fullName evidence="7">Rieske [2Fe-2S] domain-containing protein</fullName>
    </submittedName>
</protein>
<dbReference type="SUPFAM" id="SSF55961">
    <property type="entry name" value="Bet v1-like"/>
    <property type="match status" value="1"/>
</dbReference>
<keyword evidence="5" id="KW-0411">Iron-sulfur</keyword>
<evidence type="ECO:0000256" key="2">
    <source>
        <dbReference type="ARBA" id="ARBA00022723"/>
    </source>
</evidence>
<dbReference type="InterPro" id="IPR036922">
    <property type="entry name" value="Rieske_2Fe-2S_sf"/>
</dbReference>
<evidence type="ECO:0000256" key="4">
    <source>
        <dbReference type="ARBA" id="ARBA00023004"/>
    </source>
</evidence>
<dbReference type="GO" id="GO:0016491">
    <property type="term" value="F:oxidoreductase activity"/>
    <property type="evidence" value="ECO:0007669"/>
    <property type="project" value="UniProtKB-KW"/>
</dbReference>
<dbReference type="InterPro" id="IPR050584">
    <property type="entry name" value="Cholesterol_7-desaturase"/>
</dbReference>
<proteinExistence type="predicted"/>